<dbReference type="InterPro" id="IPR059002">
    <property type="entry name" value="IBH1_N"/>
</dbReference>
<gene>
    <name evidence="5" type="ORF">MUK42_01423</name>
</gene>
<keyword evidence="2" id="KW-0805">Transcription regulation</keyword>
<evidence type="ECO:0000256" key="2">
    <source>
        <dbReference type="ARBA" id="ARBA00023015"/>
    </source>
</evidence>
<evidence type="ECO:0000313" key="5">
    <source>
        <dbReference type="EMBL" id="URD92120.1"/>
    </source>
</evidence>
<accession>A0A9E7FB78</accession>
<dbReference type="InterPro" id="IPR044660">
    <property type="entry name" value="IBH1-like"/>
</dbReference>
<comment type="similarity">
    <text evidence="1">Belongs to the bHLH protein family.</text>
</comment>
<organism evidence="5 6">
    <name type="scientific">Musa troglodytarum</name>
    <name type="common">fe'i banana</name>
    <dbReference type="NCBI Taxonomy" id="320322"/>
    <lineage>
        <taxon>Eukaryota</taxon>
        <taxon>Viridiplantae</taxon>
        <taxon>Streptophyta</taxon>
        <taxon>Embryophyta</taxon>
        <taxon>Tracheophyta</taxon>
        <taxon>Spermatophyta</taxon>
        <taxon>Magnoliopsida</taxon>
        <taxon>Liliopsida</taxon>
        <taxon>Zingiberales</taxon>
        <taxon>Musaceae</taxon>
        <taxon>Musa</taxon>
    </lineage>
</organism>
<dbReference type="GO" id="GO:0046983">
    <property type="term" value="F:protein dimerization activity"/>
    <property type="evidence" value="ECO:0007669"/>
    <property type="project" value="InterPro"/>
</dbReference>
<dbReference type="AlphaFoldDB" id="A0A9E7FB78"/>
<sequence length="220" mass="25037">MRASSRFKSVFLEHMLMGFQLSGFPCRAMSLPARMHAIKLSADVAMAVARGSRRWTHGLVADLSKKEDNKSFLKCLLGKQHERLTVPCYCSRKIQRRKTIFRRSFRARFGKQKPARACTLARSMVKKRAQVLKRLVPGGEAMDGYSLLDETMDYLVCLQAQVDLLRHLLRAFEASRLRAQTEGTSQGRKVLTDGTDGNTKDPIELCMHLSDEAWEVRSFL</sequence>
<dbReference type="SUPFAM" id="SSF47459">
    <property type="entry name" value="HLH, helix-loop-helix DNA-binding domain"/>
    <property type="match status" value="1"/>
</dbReference>
<protein>
    <recommendedName>
        <fullName evidence="4">IBH1-like N-terminal domain-containing protein</fullName>
    </recommendedName>
</protein>
<proteinExistence type="inferred from homology"/>
<evidence type="ECO:0000256" key="1">
    <source>
        <dbReference type="ARBA" id="ARBA00005510"/>
    </source>
</evidence>
<reference evidence="5" key="1">
    <citation type="submission" date="2022-05" db="EMBL/GenBank/DDBJ databases">
        <title>The Musa troglodytarum L. genome provides insights into the mechanism of non-climacteric behaviour and enrichment of carotenoids.</title>
        <authorList>
            <person name="Wang J."/>
        </authorList>
    </citation>
    <scope>NUCLEOTIDE SEQUENCE</scope>
    <source>
        <tissue evidence="5">Leaf</tissue>
    </source>
</reference>
<dbReference type="EMBL" id="CP097505">
    <property type="protein sequence ID" value="URD92120.1"/>
    <property type="molecule type" value="Genomic_DNA"/>
</dbReference>
<evidence type="ECO:0000256" key="3">
    <source>
        <dbReference type="ARBA" id="ARBA00023163"/>
    </source>
</evidence>
<dbReference type="PANTHER" id="PTHR33124">
    <property type="entry name" value="TRANSCRIPTION FACTOR IBH1-LIKE 1"/>
    <property type="match status" value="1"/>
</dbReference>
<keyword evidence="3" id="KW-0804">Transcription</keyword>
<feature type="domain" description="IBH1-like N-terminal" evidence="4">
    <location>
        <begin position="5"/>
        <end position="66"/>
    </location>
</feature>
<name>A0A9E7FB78_9LILI</name>
<evidence type="ECO:0000259" key="4">
    <source>
        <dbReference type="Pfam" id="PF26576"/>
    </source>
</evidence>
<dbReference type="PANTHER" id="PTHR33124:SF5">
    <property type="entry name" value="TRANSCRIPTION FACTOR IBH1-LIKE 1"/>
    <property type="match status" value="1"/>
</dbReference>
<dbReference type="Proteomes" id="UP001055439">
    <property type="component" value="Chromosome 3"/>
</dbReference>
<dbReference type="OrthoDB" id="1922093at2759"/>
<dbReference type="GO" id="GO:0006355">
    <property type="term" value="P:regulation of DNA-templated transcription"/>
    <property type="evidence" value="ECO:0007669"/>
    <property type="project" value="InterPro"/>
</dbReference>
<dbReference type="Pfam" id="PF26576">
    <property type="entry name" value="IBH1_N"/>
    <property type="match status" value="1"/>
</dbReference>
<evidence type="ECO:0000313" key="6">
    <source>
        <dbReference type="Proteomes" id="UP001055439"/>
    </source>
</evidence>
<dbReference type="InterPro" id="IPR036638">
    <property type="entry name" value="HLH_DNA-bd_sf"/>
</dbReference>
<keyword evidence="6" id="KW-1185">Reference proteome</keyword>